<evidence type="ECO:0000256" key="6">
    <source>
        <dbReference type="ARBA" id="ARBA00022833"/>
    </source>
</evidence>
<evidence type="ECO:0000256" key="1">
    <source>
        <dbReference type="ARBA" id="ARBA00001947"/>
    </source>
</evidence>
<evidence type="ECO:0000256" key="2">
    <source>
        <dbReference type="ARBA" id="ARBA00007357"/>
    </source>
</evidence>
<gene>
    <name evidence="10" type="ORF">B9Q03_09215</name>
</gene>
<evidence type="ECO:0000256" key="7">
    <source>
        <dbReference type="ARBA" id="ARBA00023049"/>
    </source>
</evidence>
<dbReference type="InterPro" id="IPR000718">
    <property type="entry name" value="Peptidase_M13"/>
</dbReference>
<evidence type="ECO:0000256" key="5">
    <source>
        <dbReference type="ARBA" id="ARBA00022801"/>
    </source>
</evidence>
<keyword evidence="6" id="KW-0862">Zinc</keyword>
<dbReference type="GO" id="GO:0005886">
    <property type="term" value="C:plasma membrane"/>
    <property type="evidence" value="ECO:0007669"/>
    <property type="project" value="TreeGrafter"/>
</dbReference>
<evidence type="ECO:0000259" key="8">
    <source>
        <dbReference type="Pfam" id="PF01431"/>
    </source>
</evidence>
<dbReference type="PANTHER" id="PTHR11733">
    <property type="entry name" value="ZINC METALLOPROTEASE FAMILY M13 NEPRILYSIN-RELATED"/>
    <property type="match status" value="1"/>
</dbReference>
<dbReference type="AlphaFoldDB" id="A0A2R6AQE5"/>
<dbReference type="EMBL" id="NEXE01000118">
    <property type="protein sequence ID" value="PSN88543.1"/>
    <property type="molecule type" value="Genomic_DNA"/>
</dbReference>
<dbReference type="PANTHER" id="PTHR11733:SF167">
    <property type="entry name" value="FI17812P1-RELATED"/>
    <property type="match status" value="1"/>
</dbReference>
<protein>
    <recommendedName>
        <fullName evidence="12">Peptidase M13</fullName>
    </recommendedName>
</protein>
<evidence type="ECO:0008006" key="12">
    <source>
        <dbReference type="Google" id="ProtNLM"/>
    </source>
</evidence>
<dbReference type="GO" id="GO:0004222">
    <property type="term" value="F:metalloendopeptidase activity"/>
    <property type="evidence" value="ECO:0007669"/>
    <property type="project" value="InterPro"/>
</dbReference>
<evidence type="ECO:0000313" key="11">
    <source>
        <dbReference type="Proteomes" id="UP000240322"/>
    </source>
</evidence>
<comment type="cofactor">
    <cofactor evidence="1">
        <name>Zn(2+)</name>
        <dbReference type="ChEBI" id="CHEBI:29105"/>
    </cofactor>
</comment>
<feature type="domain" description="Peptidase M13 C-terminal" evidence="8">
    <location>
        <begin position="462"/>
        <end position="652"/>
    </location>
</feature>
<accession>A0A2R6AQE5</accession>
<reference evidence="10 11" key="1">
    <citation type="submission" date="2017-04" db="EMBL/GenBank/DDBJ databases">
        <title>Novel microbial lineages endemic to geothermal iron-oxide mats fill important gaps in the evolutionary history of Archaea.</title>
        <authorList>
            <person name="Jay Z.J."/>
            <person name="Beam J.P."/>
            <person name="Dlakic M."/>
            <person name="Rusch D.B."/>
            <person name="Kozubal M.A."/>
            <person name="Inskeep W.P."/>
        </authorList>
    </citation>
    <scope>NUCLEOTIDE SEQUENCE [LARGE SCALE GENOMIC DNA]</scope>
    <source>
        <strain evidence="10">OSP_D</strain>
    </source>
</reference>
<dbReference type="Gene3D" id="3.40.390.10">
    <property type="entry name" value="Collagenase (Catalytic Domain)"/>
    <property type="match status" value="1"/>
</dbReference>
<feature type="domain" description="Peptidase M13 N-terminal" evidence="9">
    <location>
        <begin position="32"/>
        <end position="410"/>
    </location>
</feature>
<sequence length="668" mass="77113">MSYNSSHPNQTPDNVVRPPRFSVDFIDWNVDPFEDFYGYAVGKWLREQKLPEDKAVWGAFGELGEYNMELLHHLVEEAAVDAGSPPGSPSRLVGDFYSSGMNVDLIERLGFKPLIGDLSRIEAVADGRELIRVVADLHMMGVPGLFSTFSRADRKNSGVYAFYIYQGGLSLPDREYYLSDKFGEVRERFREHVARVFGLVGVDLDEARRRSGVVLDIERTLARISRSRVELRDQEKNYNRVRWDTLISEYPNTHWDVYLGVSGVPRVEYVVVGQPEYLRALDDELARRPLEDWRTYLTWHLLHASAPFMHSAVVEEDFEFFHRVLLGQPKPEPRWKRVTKLTDELMGEALGQLYVQRHFPREARERVGVLIEDIKAVLRDRIANSSWMGEETKRRALVKLDRLTYKIGHPERFRDYSSVTIMREDFLGNIRRLNAFERQRQYRRVGEAVDRGEWMMSPPTVNAYYSPTSNEIVLPAGILQPPFFDVEMDDAVNYGGIGSVIGHELTHGFDDQGRRFDAEGNLTDWWTPEDEERFRQRAQMVVEVYSSLEALPQAYVNGQLTLGENIADLGGVRIAYDALQRRLAAEPQKRRLIDGLTPEQRFFISYAQIWRQVIREQELKRRLTVDPHSPGKFRGTIPVVTHPDFPKVFNNGKLSQQADPSNKDISVW</sequence>
<dbReference type="PROSITE" id="PS51885">
    <property type="entry name" value="NEPRILYSIN"/>
    <property type="match status" value="1"/>
</dbReference>
<dbReference type="Pfam" id="PF01431">
    <property type="entry name" value="Peptidase_M13"/>
    <property type="match status" value="1"/>
</dbReference>
<dbReference type="CDD" id="cd08662">
    <property type="entry name" value="M13"/>
    <property type="match status" value="1"/>
</dbReference>
<dbReference type="GO" id="GO:0046872">
    <property type="term" value="F:metal ion binding"/>
    <property type="evidence" value="ECO:0007669"/>
    <property type="project" value="UniProtKB-KW"/>
</dbReference>
<evidence type="ECO:0000256" key="4">
    <source>
        <dbReference type="ARBA" id="ARBA00022723"/>
    </source>
</evidence>
<evidence type="ECO:0000256" key="3">
    <source>
        <dbReference type="ARBA" id="ARBA00022670"/>
    </source>
</evidence>
<evidence type="ECO:0000259" key="9">
    <source>
        <dbReference type="Pfam" id="PF05649"/>
    </source>
</evidence>
<keyword evidence="7" id="KW-0482">Metalloprotease</keyword>
<keyword evidence="3" id="KW-0645">Protease</keyword>
<proteinExistence type="inferred from homology"/>
<dbReference type="Gene3D" id="1.10.1380.10">
    <property type="entry name" value="Neutral endopeptidase , domain2"/>
    <property type="match status" value="1"/>
</dbReference>
<keyword evidence="5" id="KW-0378">Hydrolase</keyword>
<dbReference type="Pfam" id="PF05649">
    <property type="entry name" value="Peptidase_M13_N"/>
    <property type="match status" value="1"/>
</dbReference>
<dbReference type="GO" id="GO:0016485">
    <property type="term" value="P:protein processing"/>
    <property type="evidence" value="ECO:0007669"/>
    <property type="project" value="TreeGrafter"/>
</dbReference>
<dbReference type="InterPro" id="IPR042089">
    <property type="entry name" value="Peptidase_M13_dom_2"/>
</dbReference>
<comment type="caution">
    <text evidence="10">The sequence shown here is derived from an EMBL/GenBank/DDBJ whole genome shotgun (WGS) entry which is preliminary data.</text>
</comment>
<dbReference type="Proteomes" id="UP000240322">
    <property type="component" value="Unassembled WGS sequence"/>
</dbReference>
<dbReference type="SUPFAM" id="SSF55486">
    <property type="entry name" value="Metalloproteases ('zincins'), catalytic domain"/>
    <property type="match status" value="1"/>
</dbReference>
<organism evidence="10 11">
    <name type="scientific">Candidatus Marsarchaeota G2 archaeon OSP_D</name>
    <dbReference type="NCBI Taxonomy" id="1978157"/>
    <lineage>
        <taxon>Archaea</taxon>
        <taxon>Candidatus Marsarchaeota</taxon>
        <taxon>Candidatus Marsarchaeota group 2</taxon>
    </lineage>
</organism>
<comment type="similarity">
    <text evidence="2">Belongs to the peptidase M13 family.</text>
</comment>
<dbReference type="InterPro" id="IPR008753">
    <property type="entry name" value="Peptidase_M13_N"/>
</dbReference>
<dbReference type="PRINTS" id="PR00786">
    <property type="entry name" value="NEPRILYSIN"/>
</dbReference>
<keyword evidence="4" id="KW-0479">Metal-binding</keyword>
<name>A0A2R6AQE5_9ARCH</name>
<evidence type="ECO:0000313" key="10">
    <source>
        <dbReference type="EMBL" id="PSN88543.1"/>
    </source>
</evidence>
<dbReference type="InterPro" id="IPR024079">
    <property type="entry name" value="MetalloPept_cat_dom_sf"/>
</dbReference>
<dbReference type="InterPro" id="IPR018497">
    <property type="entry name" value="Peptidase_M13_C"/>
</dbReference>